<evidence type="ECO:0000313" key="2">
    <source>
        <dbReference type="EMBL" id="KAK0739949.1"/>
    </source>
</evidence>
<feature type="region of interest" description="Disordered" evidence="1">
    <location>
        <begin position="298"/>
        <end position="361"/>
    </location>
</feature>
<accession>A0AA40BT82</accession>
<feature type="compositionally biased region" description="Basic and acidic residues" evidence="1">
    <location>
        <begin position="11"/>
        <end position="21"/>
    </location>
</feature>
<comment type="caution">
    <text evidence="2">The sequence shown here is derived from an EMBL/GenBank/DDBJ whole genome shotgun (WGS) entry which is preliminary data.</text>
</comment>
<feature type="region of interest" description="Disordered" evidence="1">
    <location>
        <begin position="842"/>
        <end position="894"/>
    </location>
</feature>
<dbReference type="AlphaFoldDB" id="A0AA40BT82"/>
<feature type="compositionally biased region" description="Low complexity" evidence="1">
    <location>
        <begin position="656"/>
        <end position="669"/>
    </location>
</feature>
<keyword evidence="3" id="KW-1185">Reference proteome</keyword>
<gene>
    <name evidence="2" type="ORF">B0T21DRAFT_382874</name>
</gene>
<feature type="compositionally biased region" description="Low complexity" evidence="1">
    <location>
        <begin position="307"/>
        <end position="340"/>
    </location>
</feature>
<protein>
    <submittedName>
        <fullName evidence="2">Uncharacterized protein</fullName>
    </submittedName>
</protein>
<proteinExistence type="predicted"/>
<sequence>MDELPMDDGELADRRNTDKGSKGGKGGKKHGHNHHTDHQPEVEYRRRRQNPNAALVERGAKMSNVWNDAIASGAFDDDDAAEVKGLDDLGGARLHAKSKTLTLLNYQRNNLPPFAMQPPAKKQRTSHEQIDRAFKNKEPLGGHHNRNQNASSSKMAAPSRHSSSSATLGNAAIPVSQYGGNQQIANPPNMAARAEVLLTPPGKNASMPSIVFLTVAGAPILGYCMMFVENKLFAQFTISEYQDFMSSDLTLSLHFGENVLFFSLTFRNTSELEGFLKVLREIKAGKYAVVAVESSAQRPAPDTSIGPKKSAPTKVAPAKTAPAKTAPAKTAPEKAAPAESTFEKPVVHLPPPTAQAAVPTPKTVQYASRILTGEASSNRQPGEQQRAHSAQGVLINLDANDTSHVSDRRSSEASALLSTLQPYGKGDSKAITLTQNGASEEQSAPAPYDHNNSRANTPAQNGALTLEPFKLSVPEAIAMCRNILATFILKKAGGKTKRELAATVDGIREAVMEVVCGDFTESERQDIIAQIEVYLNSSAATSGQHHRLKYTKEEMYGMIKNQVQPPPWLSNLTFLPPRTETRQPPRLENPLYTHPVDDVVTKQHIRKSTMGMDWVLGKTKSSVSAASEQPLAVGKAESSKPAPVKPPVAEKAKENTSVQTSTTTSQPSQDPARSKPEPRKPDVGLQASRWSSVTAAPIQHSNAFTGLPYENRWKKGSYLYDLAQLDPQAKVEAPIEDVVEFFLPTSQAGGQAAALSSFQMLNGNPTLQSSASDLSSDTQVRDLGRQMAQLTLKSPSGSRATSCSSVQRESIDQVSQLIPIEEDLTASPFNAAARTFTPTVRAFAPPTSTPPPANPNTPSSTSTLRGLGASRHASRAALPTAGQFNFHLPKSPLK</sequence>
<feature type="compositionally biased region" description="Basic and acidic residues" evidence="1">
    <location>
        <begin position="34"/>
        <end position="44"/>
    </location>
</feature>
<feature type="region of interest" description="Disordered" evidence="1">
    <location>
        <begin position="134"/>
        <end position="166"/>
    </location>
</feature>
<dbReference type="EMBL" id="JAUKTV010000004">
    <property type="protein sequence ID" value="KAK0739949.1"/>
    <property type="molecule type" value="Genomic_DNA"/>
</dbReference>
<feature type="compositionally biased region" description="Acidic residues" evidence="1">
    <location>
        <begin position="1"/>
        <end position="10"/>
    </location>
</feature>
<dbReference type="Proteomes" id="UP001172159">
    <property type="component" value="Unassembled WGS sequence"/>
</dbReference>
<reference evidence="2" key="1">
    <citation type="submission" date="2023-06" db="EMBL/GenBank/DDBJ databases">
        <title>Genome-scale phylogeny and comparative genomics of the fungal order Sordariales.</title>
        <authorList>
            <consortium name="Lawrence Berkeley National Laboratory"/>
            <person name="Hensen N."/>
            <person name="Bonometti L."/>
            <person name="Westerberg I."/>
            <person name="Brannstrom I.O."/>
            <person name="Guillou S."/>
            <person name="Cros-Aarteil S."/>
            <person name="Calhoun S."/>
            <person name="Haridas S."/>
            <person name="Kuo A."/>
            <person name="Mondo S."/>
            <person name="Pangilinan J."/>
            <person name="Riley R."/>
            <person name="Labutti K."/>
            <person name="Andreopoulos B."/>
            <person name="Lipzen A."/>
            <person name="Chen C."/>
            <person name="Yanf M."/>
            <person name="Daum C."/>
            <person name="Ng V."/>
            <person name="Clum A."/>
            <person name="Steindorff A."/>
            <person name="Ohm R."/>
            <person name="Martin F."/>
            <person name="Silar P."/>
            <person name="Natvig D."/>
            <person name="Lalanne C."/>
            <person name="Gautier V."/>
            <person name="Ament-Velasquez S.L."/>
            <person name="Kruys A."/>
            <person name="Hutchinson M.I."/>
            <person name="Powell A.J."/>
            <person name="Barry K."/>
            <person name="Miller A.N."/>
            <person name="Grigoriev I.V."/>
            <person name="Debuchy R."/>
            <person name="Gladieux P."/>
            <person name="Thoren M.H."/>
            <person name="Johannesson H."/>
        </authorList>
    </citation>
    <scope>NUCLEOTIDE SEQUENCE</scope>
    <source>
        <strain evidence="2">CBS 540.89</strain>
    </source>
</reference>
<feature type="compositionally biased region" description="Polar residues" evidence="1">
    <location>
        <begin position="147"/>
        <end position="166"/>
    </location>
</feature>
<feature type="region of interest" description="Disordered" evidence="1">
    <location>
        <begin position="1"/>
        <end position="47"/>
    </location>
</feature>
<feature type="compositionally biased region" description="Basic and acidic residues" evidence="1">
    <location>
        <begin position="672"/>
        <end position="682"/>
    </location>
</feature>
<feature type="region of interest" description="Disordered" evidence="1">
    <location>
        <begin position="627"/>
        <end position="686"/>
    </location>
</feature>
<name>A0AA40BT82_9PEZI</name>
<feature type="region of interest" description="Disordered" evidence="1">
    <location>
        <begin position="436"/>
        <end position="460"/>
    </location>
</feature>
<organism evidence="2 3">
    <name type="scientific">Apiosordaria backusii</name>
    <dbReference type="NCBI Taxonomy" id="314023"/>
    <lineage>
        <taxon>Eukaryota</taxon>
        <taxon>Fungi</taxon>
        <taxon>Dikarya</taxon>
        <taxon>Ascomycota</taxon>
        <taxon>Pezizomycotina</taxon>
        <taxon>Sordariomycetes</taxon>
        <taxon>Sordariomycetidae</taxon>
        <taxon>Sordariales</taxon>
        <taxon>Lasiosphaeriaceae</taxon>
        <taxon>Apiosordaria</taxon>
    </lineage>
</organism>
<evidence type="ECO:0000313" key="3">
    <source>
        <dbReference type="Proteomes" id="UP001172159"/>
    </source>
</evidence>
<evidence type="ECO:0000256" key="1">
    <source>
        <dbReference type="SAM" id="MobiDB-lite"/>
    </source>
</evidence>